<evidence type="ECO:0000313" key="2">
    <source>
        <dbReference type="EMBL" id="OSC96874.1"/>
    </source>
</evidence>
<sequence>MDAMTRVLRSVALPRARRFHAQVIRVAWRRPSLYRLLSSDSGPVATKLLPRNIVPEGPLANLALRTLDPKKLRSEDYLDLSDLRARIVDPTTNPVSSVNRDPSALDGPPPGIRTPEEPGNVKEDLGPQPILNYGRRRTFTSESSITLQFTAFPTNARGFLYYREHPRVLGAGSIRFRVTQSSDPRSFDGGVDLLTEDGLPWRFPLAAVIASERYRAVREVLARDSFLDKQLEAHVASLLRELRWMFDLGIGPYSQLVYELFEPFCVDLSDPAQMIYIVGDETIFPLCTREILVRTPFKSSDMNKLRPHWPYERGRITCSLASLSNRKDFALRVERILEPVRVRPDVAQWIQTVDEIQPRKLIEMDGDSRRVFRYRPGQGSSSVYRSILRRSFAEGDTKPQRPRSSGHKAHAPGGQTSRPTRLSR</sequence>
<organism evidence="2 3">
    <name type="scientific">Trametes coccinea (strain BRFM310)</name>
    <name type="common">Pycnoporus coccineus</name>
    <dbReference type="NCBI Taxonomy" id="1353009"/>
    <lineage>
        <taxon>Eukaryota</taxon>
        <taxon>Fungi</taxon>
        <taxon>Dikarya</taxon>
        <taxon>Basidiomycota</taxon>
        <taxon>Agaricomycotina</taxon>
        <taxon>Agaricomycetes</taxon>
        <taxon>Polyporales</taxon>
        <taxon>Polyporaceae</taxon>
        <taxon>Trametes</taxon>
    </lineage>
</organism>
<accession>A0A1Y2I6T8</accession>
<protein>
    <submittedName>
        <fullName evidence="2">Uncharacterized protein</fullName>
    </submittedName>
</protein>
<feature type="compositionally biased region" description="Basic and acidic residues" evidence="1">
    <location>
        <begin position="114"/>
        <end position="125"/>
    </location>
</feature>
<feature type="compositionally biased region" description="Polar residues" evidence="1">
    <location>
        <begin position="91"/>
        <end position="100"/>
    </location>
</feature>
<name>A0A1Y2I6T8_TRAC3</name>
<keyword evidence="3" id="KW-1185">Reference proteome</keyword>
<feature type="region of interest" description="Disordered" evidence="1">
    <location>
        <begin position="385"/>
        <end position="424"/>
    </location>
</feature>
<evidence type="ECO:0000313" key="3">
    <source>
        <dbReference type="Proteomes" id="UP000193067"/>
    </source>
</evidence>
<dbReference type="EMBL" id="KZ084163">
    <property type="protein sequence ID" value="OSC96874.1"/>
    <property type="molecule type" value="Genomic_DNA"/>
</dbReference>
<dbReference type="OrthoDB" id="2750929at2759"/>
<feature type="region of interest" description="Disordered" evidence="1">
    <location>
        <begin position="91"/>
        <end position="128"/>
    </location>
</feature>
<dbReference type="Proteomes" id="UP000193067">
    <property type="component" value="Unassembled WGS sequence"/>
</dbReference>
<reference evidence="2 3" key="1">
    <citation type="journal article" date="2015" name="Biotechnol. Biofuels">
        <title>Enhanced degradation of softwood versus hardwood by the white-rot fungus Pycnoporus coccineus.</title>
        <authorList>
            <person name="Couturier M."/>
            <person name="Navarro D."/>
            <person name="Chevret D."/>
            <person name="Henrissat B."/>
            <person name="Piumi F."/>
            <person name="Ruiz-Duenas F.J."/>
            <person name="Martinez A.T."/>
            <person name="Grigoriev I.V."/>
            <person name="Riley R."/>
            <person name="Lipzen A."/>
            <person name="Berrin J.G."/>
            <person name="Master E.R."/>
            <person name="Rosso M.N."/>
        </authorList>
    </citation>
    <scope>NUCLEOTIDE SEQUENCE [LARGE SCALE GENOMIC DNA]</scope>
    <source>
        <strain evidence="2 3">BRFM310</strain>
    </source>
</reference>
<dbReference type="AlphaFoldDB" id="A0A1Y2I6T8"/>
<evidence type="ECO:0000256" key="1">
    <source>
        <dbReference type="SAM" id="MobiDB-lite"/>
    </source>
</evidence>
<gene>
    <name evidence="2" type="ORF">PYCCODRAFT_1214484</name>
</gene>
<feature type="compositionally biased region" description="Basic residues" evidence="1">
    <location>
        <begin position="400"/>
        <end position="410"/>
    </location>
</feature>
<feature type="compositionally biased region" description="Polar residues" evidence="1">
    <location>
        <begin position="414"/>
        <end position="424"/>
    </location>
</feature>
<proteinExistence type="predicted"/>